<dbReference type="InterPro" id="IPR050834">
    <property type="entry name" value="Glycosyltransf_2"/>
</dbReference>
<dbReference type="InterPro" id="IPR029044">
    <property type="entry name" value="Nucleotide-diphossugar_trans"/>
</dbReference>
<dbReference type="Pfam" id="PF00535">
    <property type="entry name" value="Glycos_transf_2"/>
    <property type="match status" value="1"/>
</dbReference>
<dbReference type="Proteomes" id="UP001199260">
    <property type="component" value="Unassembled WGS sequence"/>
</dbReference>
<dbReference type="PANTHER" id="PTHR43685:SF2">
    <property type="entry name" value="GLYCOSYLTRANSFERASE 2-LIKE DOMAIN-CONTAINING PROTEIN"/>
    <property type="match status" value="1"/>
</dbReference>
<organism evidence="2 3">
    <name type="scientific">Comamonas koreensis</name>
    <dbReference type="NCBI Taxonomy" id="160825"/>
    <lineage>
        <taxon>Bacteria</taxon>
        <taxon>Pseudomonadati</taxon>
        <taxon>Pseudomonadota</taxon>
        <taxon>Betaproteobacteria</taxon>
        <taxon>Burkholderiales</taxon>
        <taxon>Comamonadaceae</taxon>
        <taxon>Comamonas</taxon>
    </lineage>
</organism>
<dbReference type="AlphaFoldDB" id="A0AAW4Y2P3"/>
<keyword evidence="3" id="KW-1185">Reference proteome</keyword>
<feature type="domain" description="Glycosyltransferase 2-like" evidence="1">
    <location>
        <begin position="13"/>
        <end position="126"/>
    </location>
</feature>
<dbReference type="InterPro" id="IPR001173">
    <property type="entry name" value="Glyco_trans_2-like"/>
</dbReference>
<evidence type="ECO:0000313" key="3">
    <source>
        <dbReference type="Proteomes" id="UP001199260"/>
    </source>
</evidence>
<name>A0AAW4Y2P3_9BURK</name>
<comment type="caution">
    <text evidence="2">The sequence shown here is derived from an EMBL/GenBank/DDBJ whole genome shotgun (WGS) entry which is preliminary data.</text>
</comment>
<protein>
    <submittedName>
        <fullName evidence="2">Glycosyltransferase family 2 protein</fullName>
    </submittedName>
</protein>
<dbReference type="EMBL" id="JAJNCT010000030">
    <property type="protein sequence ID" value="MCD2167613.1"/>
    <property type="molecule type" value="Genomic_DNA"/>
</dbReference>
<dbReference type="RefSeq" id="WP_230779809.1">
    <property type="nucleotide sequence ID" value="NZ_JAJNCT010000030.1"/>
</dbReference>
<reference evidence="2 3" key="1">
    <citation type="submission" date="2021-11" db="EMBL/GenBank/DDBJ databases">
        <title>Genome sequence.</title>
        <authorList>
            <person name="Sun Q."/>
        </authorList>
    </citation>
    <scope>NUCLEOTIDE SEQUENCE [LARGE SCALE GENOMIC DNA]</scope>
    <source>
        <strain evidence="2 3">KCTC 12005</strain>
    </source>
</reference>
<gene>
    <name evidence="2" type="ORF">LPW39_21055</name>
</gene>
<accession>A0AAW4Y2P3</accession>
<proteinExistence type="predicted"/>
<evidence type="ECO:0000259" key="1">
    <source>
        <dbReference type="Pfam" id="PF00535"/>
    </source>
</evidence>
<evidence type="ECO:0000313" key="2">
    <source>
        <dbReference type="EMBL" id="MCD2167613.1"/>
    </source>
</evidence>
<dbReference type="PANTHER" id="PTHR43685">
    <property type="entry name" value="GLYCOSYLTRANSFERASE"/>
    <property type="match status" value="1"/>
</dbReference>
<dbReference type="CDD" id="cd04196">
    <property type="entry name" value="GT_2_like_d"/>
    <property type="match status" value="1"/>
</dbReference>
<dbReference type="Gene3D" id="3.90.550.10">
    <property type="entry name" value="Spore Coat Polysaccharide Biosynthesis Protein SpsA, Chain A"/>
    <property type="match status" value="1"/>
</dbReference>
<sequence>MTGSLCNSERVAVLISTYNGQFYITDQLKSILSQLKIEDRVFIRDDGSTDKTLELIKSVNDIRIEIIESDGNLGFGPSFMTLIHKVPKTFDFYFIADQDDVWIDGRVSRALKALRNKNCPMMYCSRLELVNSKLESIGLSPLYTKTPSFYNAICQNIATGCTIAINQLALFLIRSMPIEKYYDGRLYYHDWWLYLNISYFGTVVHDPIPSVLYRQHEFNQIGMNDGLGRYYTIIKKILKNSWFSLLINQLNLFYEIHHKRIPNKDLEKIHNLCHGSSIQIARSLIVNKNLEFQNHSDIIFFKILLIFEFFFRRLPSKI</sequence>
<dbReference type="SUPFAM" id="SSF53448">
    <property type="entry name" value="Nucleotide-diphospho-sugar transferases"/>
    <property type="match status" value="1"/>
</dbReference>